<feature type="transmembrane region" description="Helical" evidence="1">
    <location>
        <begin position="590"/>
        <end position="612"/>
    </location>
</feature>
<protein>
    <recommendedName>
        <fullName evidence="5">Meckelin</fullName>
    </recommendedName>
</protein>
<keyword evidence="4" id="KW-1185">Reference proteome</keyword>
<dbReference type="PANTHER" id="PTHR21274">
    <property type="entry name" value="MECKELIN"/>
    <property type="match status" value="1"/>
</dbReference>
<evidence type="ECO:0000256" key="2">
    <source>
        <dbReference type="SAM" id="SignalP"/>
    </source>
</evidence>
<proteinExistence type="predicted"/>
<feature type="transmembrane region" description="Helical" evidence="1">
    <location>
        <begin position="718"/>
        <end position="740"/>
    </location>
</feature>
<reference evidence="3" key="1">
    <citation type="submission" date="2022-12" db="EMBL/GenBank/DDBJ databases">
        <title>Chromosome-level genome assembly of the bean flower thrips Megalurothrips usitatus.</title>
        <authorList>
            <person name="Ma L."/>
            <person name="Liu Q."/>
            <person name="Li H."/>
            <person name="Cai W."/>
        </authorList>
    </citation>
    <scope>NUCLEOTIDE SEQUENCE</scope>
    <source>
        <strain evidence="3">Cailab_2022a</strain>
    </source>
</reference>
<sequence>MFKFVRLVVLSLIVSFIRFAAPAGEAISYQEPKKCKTNEIYDSVSLRCSPCEAQKGLVVSDDGRTCVCGPRFKTAKWDGAVFPQCERCAGNQVVTADGLDCVTCPKKLQIQYNDSVTCLPCSSSEIRVERGPSGSLSSHAHCIQCAANFVPSSDRQSCVKCRMIPAFENCSCPQFSHELVNKVFCVPKTQLVDFPDDRLTYTIEYPSGIKVDSTYMRNHLRLAAYQCKMKNHTACQAVANMCVLTMFHDGYRGSPCNFFRDAKHIPTSEISHLPWLFYGEGDAQTVLSRKKIMTSYSLDSSSKNNIMNLTIAKFSLNGQLLGLAPANLDLLSLCPGSWGTVKFGAHYRQNCVVPASLLLSVGQQPQFFELYLQYWDKSDSMLYAIPVLTLNLKDGSRFPNKETDKAGWQLVRRYFLADAISGVRSKPETDGSTMETEDTKVPSVIQYAKSLSLRVKVQSGNDRGRVYPPLLVVDYAEISAEALQTNLMVPIEFSISFEMDNRVAHSIEVAIIVLSVLSIVWAGIQTLSYSRRAGKVGVDLASLFRLVLLACGRLSDSFFISVAGAATHTFLFYKGQSVPHMLLPGPYEEYLIFTYVIVAFSLKIIEIAHMIWHQISIDIFLMDWERPRASGSLPRPQANGTSSHANGVLESQKVSIWRTYFIANEWNEIQTLRKTSLSMQLLVLLLCLKVFGWEQWALPIPDSSFTIPGSMETAPPNILCRFAVGVLVYLGIYILQWLFLIGLYERFIKSFVQDFVDVCSMANVSVFILSLENFGYYIHGRSVHGFADTDMQTMLGQLQREEDDLVGHRGLLPATEQQTFQMMIPSQLRACYRKVMAPLTLSIAPSSKRLSSITAQRKPLSSTVDRSVQAYHSMNKLLAAFLEHALKDLDYEVRSKLFLESVLDMEFAQNQDKGVLYVDNGHSFDSVLFYGNEWTLLTFDLMLFSFVDLLCSDYLLAAIVTGLVAQVIVFLRKVGGRKNLAKKTLIDERFLI</sequence>
<dbReference type="GO" id="GO:0060271">
    <property type="term" value="P:cilium assembly"/>
    <property type="evidence" value="ECO:0007669"/>
    <property type="project" value="InterPro"/>
</dbReference>
<feature type="transmembrane region" description="Helical" evidence="1">
    <location>
        <begin position="543"/>
        <end position="570"/>
    </location>
</feature>
<name>A0AAV7XIK8_9NEOP</name>
<comment type="caution">
    <text evidence="3">The sequence shown here is derived from an EMBL/GenBank/DDBJ whole genome shotgun (WGS) entry which is preliminary data.</text>
</comment>
<keyword evidence="1" id="KW-1133">Transmembrane helix</keyword>
<evidence type="ECO:0008006" key="5">
    <source>
        <dbReference type="Google" id="ProtNLM"/>
    </source>
</evidence>
<evidence type="ECO:0000256" key="1">
    <source>
        <dbReference type="SAM" id="Phobius"/>
    </source>
</evidence>
<feature type="chain" id="PRO_5043865986" description="Meckelin" evidence="2">
    <location>
        <begin position="27"/>
        <end position="992"/>
    </location>
</feature>
<keyword evidence="2" id="KW-0732">Signal</keyword>
<feature type="transmembrane region" description="Helical" evidence="1">
    <location>
        <begin position="503"/>
        <end position="522"/>
    </location>
</feature>
<keyword evidence="1" id="KW-0812">Transmembrane</keyword>
<feature type="transmembrane region" description="Helical" evidence="1">
    <location>
        <begin position="953"/>
        <end position="971"/>
    </location>
</feature>
<organism evidence="3 4">
    <name type="scientific">Megalurothrips usitatus</name>
    <name type="common">bean blossom thrips</name>
    <dbReference type="NCBI Taxonomy" id="439358"/>
    <lineage>
        <taxon>Eukaryota</taxon>
        <taxon>Metazoa</taxon>
        <taxon>Ecdysozoa</taxon>
        <taxon>Arthropoda</taxon>
        <taxon>Hexapoda</taxon>
        <taxon>Insecta</taxon>
        <taxon>Pterygota</taxon>
        <taxon>Neoptera</taxon>
        <taxon>Paraneoptera</taxon>
        <taxon>Thysanoptera</taxon>
        <taxon>Terebrantia</taxon>
        <taxon>Thripoidea</taxon>
        <taxon>Thripidae</taxon>
        <taxon>Megalurothrips</taxon>
    </lineage>
</organism>
<dbReference type="GO" id="GO:0036038">
    <property type="term" value="C:MKS complex"/>
    <property type="evidence" value="ECO:0007669"/>
    <property type="project" value="InterPro"/>
</dbReference>
<dbReference type="EMBL" id="JAPTSV010000009">
    <property type="protein sequence ID" value="KAJ1524437.1"/>
    <property type="molecule type" value="Genomic_DNA"/>
</dbReference>
<dbReference type="InterPro" id="IPR019170">
    <property type="entry name" value="Meckelin"/>
</dbReference>
<dbReference type="Pfam" id="PF09773">
    <property type="entry name" value="Meckelin"/>
    <property type="match status" value="1"/>
</dbReference>
<dbReference type="Proteomes" id="UP001075354">
    <property type="component" value="Chromosome 9"/>
</dbReference>
<dbReference type="PANTHER" id="PTHR21274:SF0">
    <property type="entry name" value="MECKELIN"/>
    <property type="match status" value="1"/>
</dbReference>
<gene>
    <name evidence="3" type="ORF">ONE63_010934</name>
</gene>
<keyword evidence="1" id="KW-0472">Membrane</keyword>
<evidence type="ECO:0000313" key="3">
    <source>
        <dbReference type="EMBL" id="KAJ1524437.1"/>
    </source>
</evidence>
<feature type="signal peptide" evidence="2">
    <location>
        <begin position="1"/>
        <end position="26"/>
    </location>
</feature>
<accession>A0AAV7XIK8</accession>
<dbReference type="AlphaFoldDB" id="A0AAV7XIK8"/>
<evidence type="ECO:0000313" key="4">
    <source>
        <dbReference type="Proteomes" id="UP001075354"/>
    </source>
</evidence>